<feature type="domain" description="PDZ" evidence="3">
    <location>
        <begin position="9"/>
        <end position="55"/>
    </location>
</feature>
<evidence type="ECO:0000256" key="1">
    <source>
        <dbReference type="ARBA" id="ARBA00004202"/>
    </source>
</evidence>
<dbReference type="GO" id="GO:0005886">
    <property type="term" value="C:plasma membrane"/>
    <property type="evidence" value="ECO:0007669"/>
    <property type="project" value="UniProtKB-SubCell"/>
</dbReference>
<protein>
    <recommendedName>
        <fullName evidence="3">PDZ domain-containing protein</fullName>
    </recommendedName>
</protein>
<dbReference type="Proteomes" id="UP000694560">
    <property type="component" value="Unplaced"/>
</dbReference>
<evidence type="ECO:0000259" key="3">
    <source>
        <dbReference type="PROSITE" id="PS50106"/>
    </source>
</evidence>
<dbReference type="SUPFAM" id="SSF50156">
    <property type="entry name" value="PDZ domain-like"/>
    <property type="match status" value="1"/>
</dbReference>
<name>A0A8C5TBF9_9PASS</name>
<dbReference type="Ensembl" id="ENSMCST00000005565.1">
    <property type="protein sequence ID" value="ENSMCSP00000005441.1"/>
    <property type="gene ID" value="ENSMCSG00000003944.1"/>
</dbReference>
<dbReference type="PANTHER" id="PTHR10316">
    <property type="entry name" value="MEMBRANE ASSOCIATED GUANYLATE KINASE-RELATED"/>
    <property type="match status" value="1"/>
</dbReference>
<sequence>VFARVLNLIVPFRELERGPRGFGFSLRGGKEYNMGLFILRLAEDGPAVKDGRVHVSCDFSNHLLTKLTHLFSESGNELGFSRGQDPRTVSGPLPFFHCPCPCGCGLLDERSMNSSCCPEGTVCLAGVTVVPLAQGVSSNYPGVF</sequence>
<dbReference type="GO" id="GO:0007165">
    <property type="term" value="P:signal transduction"/>
    <property type="evidence" value="ECO:0007669"/>
    <property type="project" value="TreeGrafter"/>
</dbReference>
<proteinExistence type="predicted"/>
<dbReference type="Gene3D" id="2.30.42.10">
    <property type="match status" value="1"/>
</dbReference>
<keyword evidence="2" id="KW-0472">Membrane</keyword>
<accession>A0A8C5TBF9</accession>
<evidence type="ECO:0000313" key="5">
    <source>
        <dbReference type="Proteomes" id="UP000694560"/>
    </source>
</evidence>
<dbReference type="PANTHER" id="PTHR10316:SF10">
    <property type="entry name" value="MEMBRANE-ASSOCIATED GUANYLATE KINASE, WW AND PDZ DOMAIN-CONTAINING PROTEIN 3"/>
    <property type="match status" value="1"/>
</dbReference>
<dbReference type="AlphaFoldDB" id="A0A8C5TBF9"/>
<keyword evidence="2" id="KW-1003">Cell membrane</keyword>
<dbReference type="PROSITE" id="PS50106">
    <property type="entry name" value="PDZ"/>
    <property type="match status" value="1"/>
</dbReference>
<dbReference type="GO" id="GO:0005737">
    <property type="term" value="C:cytoplasm"/>
    <property type="evidence" value="ECO:0007669"/>
    <property type="project" value="TreeGrafter"/>
</dbReference>
<organism evidence="4 5">
    <name type="scientific">Malurus cyaneus samueli</name>
    <dbReference type="NCBI Taxonomy" id="2593467"/>
    <lineage>
        <taxon>Eukaryota</taxon>
        <taxon>Metazoa</taxon>
        <taxon>Chordata</taxon>
        <taxon>Craniata</taxon>
        <taxon>Vertebrata</taxon>
        <taxon>Euteleostomi</taxon>
        <taxon>Archelosauria</taxon>
        <taxon>Archosauria</taxon>
        <taxon>Dinosauria</taxon>
        <taxon>Saurischia</taxon>
        <taxon>Theropoda</taxon>
        <taxon>Coelurosauria</taxon>
        <taxon>Aves</taxon>
        <taxon>Neognathae</taxon>
        <taxon>Neoaves</taxon>
        <taxon>Telluraves</taxon>
        <taxon>Australaves</taxon>
        <taxon>Passeriformes</taxon>
        <taxon>Meliphagoidea</taxon>
        <taxon>Maluridae</taxon>
        <taxon>Malurus</taxon>
    </lineage>
</organism>
<evidence type="ECO:0000313" key="4">
    <source>
        <dbReference type="Ensembl" id="ENSMCSP00000005441.1"/>
    </source>
</evidence>
<dbReference type="OrthoDB" id="66881at2759"/>
<dbReference type="InterPro" id="IPR036034">
    <property type="entry name" value="PDZ_sf"/>
</dbReference>
<reference evidence="4" key="2">
    <citation type="submission" date="2025-09" db="UniProtKB">
        <authorList>
            <consortium name="Ensembl"/>
        </authorList>
    </citation>
    <scope>IDENTIFICATION</scope>
</reference>
<keyword evidence="5" id="KW-1185">Reference proteome</keyword>
<comment type="subcellular location">
    <subcellularLocation>
        <location evidence="1">Cell membrane</location>
        <topology evidence="1">Peripheral membrane protein</topology>
    </subcellularLocation>
</comment>
<reference evidence="4" key="1">
    <citation type="submission" date="2025-08" db="UniProtKB">
        <authorList>
            <consortium name="Ensembl"/>
        </authorList>
    </citation>
    <scope>IDENTIFICATION</scope>
</reference>
<dbReference type="GO" id="GO:0005911">
    <property type="term" value="C:cell-cell junction"/>
    <property type="evidence" value="ECO:0007669"/>
    <property type="project" value="TreeGrafter"/>
</dbReference>
<dbReference type="InterPro" id="IPR001478">
    <property type="entry name" value="PDZ"/>
</dbReference>
<evidence type="ECO:0000256" key="2">
    <source>
        <dbReference type="ARBA" id="ARBA00022475"/>
    </source>
</evidence>